<sequence length="267" mass="29723">MAEYNRRAKPLNLWTSADLAGFNIEVVSEKDIQSFFGVSELPTPPHISPVVWNNALAPAGPISKEEKTFFALLQDAMQSPAGDNAAPNDLALFLLGYLGYDDDPTRVLHTQKVTKLLICGKYVSATSDISLLDREGHHGQYLLLVQQDTYYSDESSETWAPLIAKAIAAFRHNSAQRRFRSPLKSQTFPAMTMLGTSVAFYKITITQALADAVMSGIFPEETTFVYEFQPSLNLRSPDAGMVTVENRRVLLKCFEAFKRLIVVPHCE</sequence>
<dbReference type="EMBL" id="JAACJJ010000043">
    <property type="protein sequence ID" value="KAF5315254.1"/>
    <property type="molecule type" value="Genomic_DNA"/>
</dbReference>
<dbReference type="Proteomes" id="UP000567179">
    <property type="component" value="Unassembled WGS sequence"/>
</dbReference>
<evidence type="ECO:0000313" key="2">
    <source>
        <dbReference type="Proteomes" id="UP000567179"/>
    </source>
</evidence>
<reference evidence="1 2" key="1">
    <citation type="journal article" date="2020" name="ISME J.">
        <title>Uncovering the hidden diversity of litter-decomposition mechanisms in mushroom-forming fungi.</title>
        <authorList>
            <person name="Floudas D."/>
            <person name="Bentzer J."/>
            <person name="Ahren D."/>
            <person name="Johansson T."/>
            <person name="Persson P."/>
            <person name="Tunlid A."/>
        </authorList>
    </citation>
    <scope>NUCLEOTIDE SEQUENCE [LARGE SCALE GENOMIC DNA]</scope>
    <source>
        <strain evidence="1 2">CBS 101986</strain>
    </source>
</reference>
<dbReference type="AlphaFoldDB" id="A0A8H5EWU2"/>
<keyword evidence="2" id="KW-1185">Reference proteome</keyword>
<accession>A0A8H5EWU2</accession>
<name>A0A8H5EWU2_9AGAR</name>
<evidence type="ECO:0000313" key="1">
    <source>
        <dbReference type="EMBL" id="KAF5315254.1"/>
    </source>
</evidence>
<comment type="caution">
    <text evidence="1">The sequence shown here is derived from an EMBL/GenBank/DDBJ whole genome shotgun (WGS) entry which is preliminary data.</text>
</comment>
<proteinExistence type="predicted"/>
<organism evidence="1 2">
    <name type="scientific">Psilocybe cf. subviscida</name>
    <dbReference type="NCBI Taxonomy" id="2480587"/>
    <lineage>
        <taxon>Eukaryota</taxon>
        <taxon>Fungi</taxon>
        <taxon>Dikarya</taxon>
        <taxon>Basidiomycota</taxon>
        <taxon>Agaricomycotina</taxon>
        <taxon>Agaricomycetes</taxon>
        <taxon>Agaricomycetidae</taxon>
        <taxon>Agaricales</taxon>
        <taxon>Agaricineae</taxon>
        <taxon>Strophariaceae</taxon>
        <taxon>Psilocybe</taxon>
    </lineage>
</organism>
<protein>
    <submittedName>
        <fullName evidence="1">Uncharacterized protein</fullName>
    </submittedName>
</protein>
<dbReference type="OrthoDB" id="3258141at2759"/>
<gene>
    <name evidence="1" type="ORF">D9619_007441</name>
</gene>